<dbReference type="AlphaFoldDB" id="A0A0D7EU94"/>
<proteinExistence type="predicted"/>
<dbReference type="Proteomes" id="UP000032515">
    <property type="component" value="Unassembled WGS sequence"/>
</dbReference>
<name>A0A0D7EU94_RHOPL</name>
<protein>
    <submittedName>
        <fullName evidence="1">Uncharacterized protein</fullName>
    </submittedName>
</protein>
<dbReference type="EMBL" id="JXXE01000191">
    <property type="protein sequence ID" value="KIZ44373.1"/>
    <property type="molecule type" value="Genomic_DNA"/>
</dbReference>
<reference evidence="1 2" key="1">
    <citation type="submission" date="2014-11" db="EMBL/GenBank/DDBJ databases">
        <title>Genomics and ecophysiology of heterotrophic nitrogen fixing bacteria isolated from estuarine surface water.</title>
        <authorList>
            <person name="Bentzon-Tilia M."/>
            <person name="Severin I."/>
            <person name="Hansen L.H."/>
            <person name="Riemann L."/>
        </authorList>
    </citation>
    <scope>NUCLEOTIDE SEQUENCE [LARGE SCALE GENOMIC DNA]</scope>
    <source>
        <strain evidence="1 2">BAL398</strain>
    </source>
</reference>
<sequence length="134" mass="14797">MRFVAVPADTDAGLVLGAEDLGDAYAGTAECFNPMDQRIEPARNRIRWQKTARRIIVAPAKRGHAALSLILAELERLKREARCVSDEFQLLLPGDEARDIIKPLRKAGFFCKKGKLIGQSGSFARYHGQVDMGS</sequence>
<evidence type="ECO:0000313" key="1">
    <source>
        <dbReference type="EMBL" id="KIZ44373.1"/>
    </source>
</evidence>
<gene>
    <name evidence="1" type="ORF">OO17_09955</name>
</gene>
<accession>A0A0D7EU94</accession>
<organism evidence="1 2">
    <name type="scientific">Rhodopseudomonas palustris</name>
    <dbReference type="NCBI Taxonomy" id="1076"/>
    <lineage>
        <taxon>Bacteria</taxon>
        <taxon>Pseudomonadati</taxon>
        <taxon>Pseudomonadota</taxon>
        <taxon>Alphaproteobacteria</taxon>
        <taxon>Hyphomicrobiales</taxon>
        <taxon>Nitrobacteraceae</taxon>
        <taxon>Rhodopseudomonas</taxon>
    </lineage>
</organism>
<evidence type="ECO:0000313" key="2">
    <source>
        <dbReference type="Proteomes" id="UP000032515"/>
    </source>
</evidence>
<comment type="caution">
    <text evidence="1">The sequence shown here is derived from an EMBL/GenBank/DDBJ whole genome shotgun (WGS) entry which is preliminary data.</text>
</comment>